<dbReference type="KEGG" id="pfla:Pflav_049010"/>
<accession>A0A6F8XXN1</accession>
<keyword evidence="2" id="KW-1185">Reference proteome</keyword>
<evidence type="ECO:0000313" key="2">
    <source>
        <dbReference type="Proteomes" id="UP000502508"/>
    </source>
</evidence>
<dbReference type="Proteomes" id="UP000502508">
    <property type="component" value="Chromosome"/>
</dbReference>
<evidence type="ECO:0000313" key="1">
    <source>
        <dbReference type="EMBL" id="BCB78491.1"/>
    </source>
</evidence>
<organism evidence="1 2">
    <name type="scientific">Phytohabitans flavus</name>
    <dbReference type="NCBI Taxonomy" id="1076124"/>
    <lineage>
        <taxon>Bacteria</taxon>
        <taxon>Bacillati</taxon>
        <taxon>Actinomycetota</taxon>
        <taxon>Actinomycetes</taxon>
        <taxon>Micromonosporales</taxon>
        <taxon>Micromonosporaceae</taxon>
    </lineage>
</organism>
<dbReference type="EMBL" id="AP022870">
    <property type="protein sequence ID" value="BCB78491.1"/>
    <property type="molecule type" value="Genomic_DNA"/>
</dbReference>
<sequence>MAYEADRRVRLHAFADEAKERGYIMVAALLAPKNLAPARQSIKGLIMPGQRRLHFQKESNGRRKQILDAVAALGVEAIVYDGHRYASNKPARDACLARLVTDLTKLDVERLILETEDGALKSDKALIFAQLRSTGDGNALRYAHMRAYEESLLAIPDAIAWSWAKGGHWRARISEIVSDVRKV</sequence>
<gene>
    <name evidence="1" type="ORF">Pflav_049010</name>
</gene>
<protein>
    <submittedName>
        <fullName evidence="1">Uncharacterized protein</fullName>
    </submittedName>
</protein>
<reference evidence="1 2" key="1">
    <citation type="submission" date="2020-03" db="EMBL/GenBank/DDBJ databases">
        <title>Whole genome shotgun sequence of Phytohabitans flavus NBRC 107702.</title>
        <authorList>
            <person name="Komaki H."/>
            <person name="Tamura T."/>
        </authorList>
    </citation>
    <scope>NUCLEOTIDE SEQUENCE [LARGE SCALE GENOMIC DNA]</scope>
    <source>
        <strain evidence="1 2">NBRC 107702</strain>
    </source>
</reference>
<name>A0A6F8XXN1_9ACTN</name>
<proteinExistence type="predicted"/>
<reference evidence="1 2" key="2">
    <citation type="submission" date="2020-03" db="EMBL/GenBank/DDBJ databases">
        <authorList>
            <person name="Ichikawa N."/>
            <person name="Kimura A."/>
            <person name="Kitahashi Y."/>
            <person name="Uohara A."/>
        </authorList>
    </citation>
    <scope>NUCLEOTIDE SEQUENCE [LARGE SCALE GENOMIC DNA]</scope>
    <source>
        <strain evidence="1 2">NBRC 107702</strain>
    </source>
</reference>
<dbReference type="AlphaFoldDB" id="A0A6F8XXN1"/>